<dbReference type="EMBL" id="FR824421">
    <property type="protein sequence ID" value="CCA26476.1"/>
    <property type="molecule type" value="Genomic_DNA"/>
</dbReference>
<proteinExistence type="predicted"/>
<feature type="coiled-coil region" evidence="1">
    <location>
        <begin position="582"/>
        <end position="659"/>
    </location>
</feature>
<reference evidence="2" key="1">
    <citation type="journal article" date="2011" name="PLoS Biol.">
        <title>Gene gain and loss during evolution of obligate parasitism in the white rust pathogen of Arabidopsis thaliana.</title>
        <authorList>
            <person name="Kemen E."/>
            <person name="Gardiner A."/>
            <person name="Schultz-Larsen T."/>
            <person name="Kemen A.C."/>
            <person name="Balmuth A.L."/>
            <person name="Robert-Seilaniantz A."/>
            <person name="Bailey K."/>
            <person name="Holub E."/>
            <person name="Studholme D.J."/>
            <person name="Maclean D."/>
            <person name="Jones J.D."/>
        </authorList>
    </citation>
    <scope>NUCLEOTIDE SEQUENCE</scope>
</reference>
<reference evidence="2" key="2">
    <citation type="submission" date="2011-02" db="EMBL/GenBank/DDBJ databases">
        <authorList>
            <person name="MacLean D."/>
        </authorList>
    </citation>
    <scope>NUCLEOTIDE SEQUENCE</scope>
</reference>
<name>F0WYC4_9STRA</name>
<dbReference type="HOGENOM" id="CLU_278678_0_0_1"/>
<gene>
    <name evidence="2" type="primary">AlNc14C377G11183</name>
    <name evidence="2" type="ORF">ALNC14_126200</name>
</gene>
<feature type="coiled-coil region" evidence="1">
    <location>
        <begin position="454"/>
        <end position="557"/>
    </location>
</feature>
<evidence type="ECO:0000313" key="2">
    <source>
        <dbReference type="EMBL" id="CCA26476.1"/>
    </source>
</evidence>
<accession>F0WYC4</accession>
<evidence type="ECO:0000256" key="1">
    <source>
        <dbReference type="SAM" id="Coils"/>
    </source>
</evidence>
<feature type="coiled-coil region" evidence="1">
    <location>
        <begin position="924"/>
        <end position="972"/>
    </location>
</feature>
<sequence>MADECPEEICHSSIAKCTPAKQENARTCTSCHTGDHTLEKSNYSLRINVFWGKKLQDLHFAPFAAGMLSHSKLSEKIKTLGFFPPDIEDKVLQYAEFCKFLQDNQKEHPLMPYILTKVGEIGQIIQSQKRHWDRWKIDEINLNLTELGTQLDILNGMQNSMVKHELQLATSQVQKQEWEQRYRITKSQLKKMEKELKDCMRKASTREEDIQNCKQLLQEKDNSILQAEKDNDALQLQCDTIEDAKIEAENGQVHLSEQLEKAQRELESAQRVIAELKNEREQWLASRKHDCEQWKMYQMEKETQNSKICNLSSQLEKLHELYKVEISRNKELMKRIEDMNTRQEELSLIKQQENTALRIHLQQLEKSLHREEENNRQSVEMLQEKCRRAEAETLEMREDADRIEQQFRKEREAFTSERDHQIQFWKEKWRVSEQKTQEIAQKHDSEVKSIVEANSKLSKELNMLRMRVEQSELERQKARETTKRLEALASTREQQLEQVQEILQREGLDKPELLITQTSEAVLNQKNLKSKNLQEEKEALAAQLHSMTCKVEELEKNARLDRFQENGHAKKNLASIPLNKANDMMNALATDLSDKLEKLQRENQNELERVNLMHHATIKSLYQRIDELEHSKRLLISKQAEMEEEITELQEAQADLVSNPHICKEAVGTASQTTSQLESRKTQMNGFSQLKEAQTDPIVEKNSRSTGNLPLEKRELELELGQTRHEMHLLMQKVIEYEKQQEIRQTQDISTQLKMSSSNLHQAKYEDLSNRYNQLLQAYDELQSKLNAPKEEKLYRQSIPESEMTPSNPSHRLNPENFPSEAQTPSDNVFLVEKLQFELETLSAEKKRIEYEAFLLNENVKTQTSAIDRLQQLLNEQRDACAKEIHSQLSSLREENTYLSELVVSWRNAYEEKASNHDAHFQLLDAKEREIDQIQASRKTLEHKLDQLHENKLKMLEELESCKTEATDLRQRSQDLMHTIKKQELSCQKLNDLTQILGEEARNAGVNVDALRSDWRSILTEMIQIYKERIEEITNTKHTMATWTNWKAKYLELKEIVTTLHQEKKHSGKANGYVEHDTFVGDDEEHIAHCDSDEVRLLNEHLTDLMKQNVRLQHRKEYYKTMSQSHKLKEAIQL</sequence>
<organism evidence="2">
    <name type="scientific">Albugo laibachii Nc14</name>
    <dbReference type="NCBI Taxonomy" id="890382"/>
    <lineage>
        <taxon>Eukaryota</taxon>
        <taxon>Sar</taxon>
        <taxon>Stramenopiles</taxon>
        <taxon>Oomycota</taxon>
        <taxon>Peronosporomycetes</taxon>
        <taxon>Albuginales</taxon>
        <taxon>Albuginaceae</taxon>
        <taxon>Albugo</taxon>
    </lineage>
</organism>
<dbReference type="AlphaFoldDB" id="F0WYC4"/>
<feature type="coiled-coil region" evidence="1">
    <location>
        <begin position="161"/>
        <end position="286"/>
    </location>
</feature>
<feature type="coiled-coil region" evidence="1">
    <location>
        <begin position="329"/>
        <end position="406"/>
    </location>
</feature>
<feature type="coiled-coil region" evidence="1">
    <location>
        <begin position="832"/>
        <end position="880"/>
    </location>
</feature>
<keyword evidence="1" id="KW-0175">Coiled coil</keyword>
<protein>
    <submittedName>
        <fullName evidence="2">Uncharacterized protein AlNc14C377G11183</fullName>
    </submittedName>
</protein>